<dbReference type="AlphaFoldDB" id="A0AB39IFY1"/>
<dbReference type="RefSeq" id="WP_226099800.1">
    <property type="nucleotide sequence ID" value="NZ_CP162411.1"/>
</dbReference>
<protein>
    <submittedName>
        <fullName evidence="1">Uncharacterized protein</fullName>
    </submittedName>
</protein>
<proteinExistence type="predicted"/>
<dbReference type="EMBL" id="CP162411">
    <property type="protein sequence ID" value="XDL14575.1"/>
    <property type="molecule type" value="Genomic_DNA"/>
</dbReference>
<name>A0AB39IFY1_9GAMM</name>
<accession>A0AB39IFY1</accession>
<gene>
    <name evidence="1" type="ORF">LF923_0020895</name>
</gene>
<evidence type="ECO:0000313" key="1">
    <source>
        <dbReference type="EMBL" id="XDL14575.1"/>
    </source>
</evidence>
<organism evidence="1">
    <name type="scientific">Dickeya oryzae</name>
    <dbReference type="NCBI Taxonomy" id="1240404"/>
    <lineage>
        <taxon>Bacteria</taxon>
        <taxon>Pseudomonadati</taxon>
        <taxon>Pseudomonadota</taxon>
        <taxon>Gammaproteobacteria</taxon>
        <taxon>Enterobacterales</taxon>
        <taxon>Pectobacteriaceae</taxon>
        <taxon>Dickeya</taxon>
    </lineage>
</organism>
<reference evidence="1" key="1">
    <citation type="submission" date="2024-07" db="EMBL/GenBank/DDBJ databases">
        <authorList>
            <person name="Pedron J."/>
        </authorList>
    </citation>
    <scope>NUCLEOTIDE SEQUENCE</scope>
    <source>
        <strain evidence="1">A642-S2-A17</strain>
    </source>
</reference>
<sequence>MRIQQKHDANIKQRITNLIDVGDEPGRRSFANGTIARVTENPIVVEQVEKHDKTVALKGDLPQAVKQAVVQALLKEAISPVHY</sequence>